<dbReference type="STRING" id="745368.SAMN02745178_01868"/>
<dbReference type="Pfam" id="PF05684">
    <property type="entry name" value="DUF819"/>
    <property type="match status" value="1"/>
</dbReference>
<feature type="transmembrane region" description="Helical" evidence="1">
    <location>
        <begin position="94"/>
        <end position="115"/>
    </location>
</feature>
<feature type="transmembrane region" description="Helical" evidence="1">
    <location>
        <begin position="38"/>
        <end position="58"/>
    </location>
</feature>
<reference evidence="2 3" key="1">
    <citation type="submission" date="2017-02" db="EMBL/GenBank/DDBJ databases">
        <authorList>
            <person name="Peterson S.W."/>
        </authorList>
    </citation>
    <scope>NUCLEOTIDE SEQUENCE [LARGE SCALE GENOMIC DNA]</scope>
    <source>
        <strain evidence="2 3">ATCC 27749</strain>
    </source>
</reference>
<feature type="transmembrane region" description="Helical" evidence="1">
    <location>
        <begin position="330"/>
        <end position="354"/>
    </location>
</feature>
<organism evidence="2 3">
    <name type="scientific">Gemmiger formicilis</name>
    <dbReference type="NCBI Taxonomy" id="745368"/>
    <lineage>
        <taxon>Bacteria</taxon>
        <taxon>Bacillati</taxon>
        <taxon>Bacillota</taxon>
        <taxon>Clostridia</taxon>
        <taxon>Eubacteriales</taxon>
        <taxon>Gemmiger</taxon>
    </lineage>
</organism>
<dbReference type="Proteomes" id="UP000190286">
    <property type="component" value="Unassembled WGS sequence"/>
</dbReference>
<proteinExistence type="predicted"/>
<evidence type="ECO:0000256" key="1">
    <source>
        <dbReference type="SAM" id="Phobius"/>
    </source>
</evidence>
<dbReference type="OrthoDB" id="653763at2"/>
<feature type="transmembrane region" description="Helical" evidence="1">
    <location>
        <begin position="6"/>
        <end position="26"/>
    </location>
</feature>
<dbReference type="GeneID" id="93338324"/>
<keyword evidence="1" id="KW-0472">Membrane</keyword>
<keyword evidence="1" id="KW-1133">Transmembrane helix</keyword>
<sequence length="389" mass="41704">MANTIFSSEGALLFIMVATVALGFWLQRFKVFKTLGPALTVIVMGIVMSNLRIVPTSSPTYDAISSYCVPLSVSICLLSLDLKQMRKLSKEPIIALASAIFSVCVAALVFGILFANKIDEGWKVAGMFVGTYTGGSSNLTAIAVGLDASKNTIASANAADYVVGIPTLILMFATPALYKSSKWLKKLWPYDMSESELLGDGNHEELMASKEWSIQEIAWLLAIGFGTVWAATSISSMVFGAGFRSAGRILLITTFSIILAQVPAVRKLRGNFDLGLFVAVLFLVTIGFAVDLKQFFGSTFYITLFCFCVIACSILLHLLITRLLKVRFEYVLLSIVGCISDGPTAALIASSAQWKTLINIGLLMGVLAGALGNYVGIGVAYAIRAFIGA</sequence>
<feature type="transmembrane region" description="Helical" evidence="1">
    <location>
        <begin position="272"/>
        <end position="290"/>
    </location>
</feature>
<dbReference type="AlphaFoldDB" id="A0A1T4XGN3"/>
<dbReference type="InterPro" id="IPR008537">
    <property type="entry name" value="DUF819"/>
</dbReference>
<evidence type="ECO:0000313" key="2">
    <source>
        <dbReference type="EMBL" id="SKA88762.1"/>
    </source>
</evidence>
<keyword evidence="1" id="KW-0812">Transmembrane</keyword>
<evidence type="ECO:0000313" key="3">
    <source>
        <dbReference type="Proteomes" id="UP000190286"/>
    </source>
</evidence>
<feature type="transmembrane region" description="Helical" evidence="1">
    <location>
        <begin position="217"/>
        <end position="239"/>
    </location>
</feature>
<dbReference type="PANTHER" id="PTHR34289:SF8">
    <property type="entry name" value="DUF819 DOMAIN-CONTAINING PROTEIN"/>
    <property type="match status" value="1"/>
</dbReference>
<feature type="transmembrane region" description="Helical" evidence="1">
    <location>
        <begin position="296"/>
        <end position="318"/>
    </location>
</feature>
<protein>
    <submittedName>
        <fullName evidence="2">Uncharacterized membrane protein</fullName>
    </submittedName>
</protein>
<dbReference type="EMBL" id="FUYF01000010">
    <property type="protein sequence ID" value="SKA88762.1"/>
    <property type="molecule type" value="Genomic_DNA"/>
</dbReference>
<feature type="transmembrane region" description="Helical" evidence="1">
    <location>
        <begin position="158"/>
        <end position="178"/>
    </location>
</feature>
<dbReference type="PANTHER" id="PTHR34289">
    <property type="entry name" value="PROTEIN, PUTATIVE (DUF819)-RELATED"/>
    <property type="match status" value="1"/>
</dbReference>
<feature type="transmembrane region" description="Helical" evidence="1">
    <location>
        <begin position="64"/>
        <end position="82"/>
    </location>
</feature>
<name>A0A1T4XGN3_9FIRM</name>
<feature type="transmembrane region" description="Helical" evidence="1">
    <location>
        <begin position="360"/>
        <end position="383"/>
    </location>
</feature>
<gene>
    <name evidence="2" type="ORF">SAMN02745178_01868</name>
</gene>
<dbReference type="RefSeq" id="WP_078784783.1">
    <property type="nucleotide sequence ID" value="NZ_DBFSGX010000072.1"/>
</dbReference>
<accession>A0A1T4XGN3</accession>
<keyword evidence="3" id="KW-1185">Reference proteome</keyword>